<dbReference type="Proteomes" id="UP000268007">
    <property type="component" value="Unassembled WGS sequence"/>
</dbReference>
<evidence type="ECO:0000313" key="2">
    <source>
        <dbReference type="Proteomes" id="UP000268007"/>
    </source>
</evidence>
<gene>
    <name evidence="1" type="ORF">BDD43_0058</name>
</gene>
<dbReference type="AlphaFoldDB" id="A0A495ITS4"/>
<protein>
    <submittedName>
        <fullName evidence="1">Uncharacterized protein</fullName>
    </submittedName>
</protein>
<evidence type="ECO:0000313" key="1">
    <source>
        <dbReference type="EMBL" id="RKR79972.1"/>
    </source>
</evidence>
<dbReference type="RefSeq" id="WP_162846941.1">
    <property type="nucleotide sequence ID" value="NZ_RBKU01000001.1"/>
</dbReference>
<keyword evidence="2" id="KW-1185">Reference proteome</keyword>
<sequence length="56" mass="6560">MYDTIFLLVKATIQTKHKHVHEAITEIQQTATCTISNTKKVKIHELKFMDYKLKKA</sequence>
<organism evidence="1 2">
    <name type="scientific">Mucilaginibacter gracilis</name>
    <dbReference type="NCBI Taxonomy" id="423350"/>
    <lineage>
        <taxon>Bacteria</taxon>
        <taxon>Pseudomonadati</taxon>
        <taxon>Bacteroidota</taxon>
        <taxon>Sphingobacteriia</taxon>
        <taxon>Sphingobacteriales</taxon>
        <taxon>Sphingobacteriaceae</taxon>
        <taxon>Mucilaginibacter</taxon>
    </lineage>
</organism>
<name>A0A495ITS4_9SPHI</name>
<proteinExistence type="predicted"/>
<dbReference type="EMBL" id="RBKU01000001">
    <property type="protein sequence ID" value="RKR79972.1"/>
    <property type="molecule type" value="Genomic_DNA"/>
</dbReference>
<comment type="caution">
    <text evidence="1">The sequence shown here is derived from an EMBL/GenBank/DDBJ whole genome shotgun (WGS) entry which is preliminary data.</text>
</comment>
<reference evidence="1 2" key="1">
    <citation type="submission" date="2018-10" db="EMBL/GenBank/DDBJ databases">
        <title>Genomic Encyclopedia of Archaeal and Bacterial Type Strains, Phase II (KMG-II): from individual species to whole genera.</title>
        <authorList>
            <person name="Goeker M."/>
        </authorList>
    </citation>
    <scope>NUCLEOTIDE SEQUENCE [LARGE SCALE GENOMIC DNA]</scope>
    <source>
        <strain evidence="1 2">DSM 18602</strain>
    </source>
</reference>
<accession>A0A495ITS4</accession>